<feature type="transmembrane region" description="Helical" evidence="5">
    <location>
        <begin position="84"/>
        <end position="106"/>
    </location>
</feature>
<keyword evidence="2 5" id="KW-0812">Transmembrane</keyword>
<dbReference type="PANTHER" id="PTHR34292:SF1">
    <property type="entry name" value="OUTER SPORE WALL PROTEIN RRT8"/>
    <property type="match status" value="1"/>
</dbReference>
<evidence type="ECO:0008006" key="8">
    <source>
        <dbReference type="Google" id="ProtNLM"/>
    </source>
</evidence>
<name>A0A0C3CSN0_HEBCY</name>
<dbReference type="Pfam" id="PF07264">
    <property type="entry name" value="EI24"/>
    <property type="match status" value="1"/>
</dbReference>
<reference evidence="7" key="2">
    <citation type="submission" date="2015-01" db="EMBL/GenBank/DDBJ databases">
        <title>Evolutionary Origins and Diversification of the Mycorrhizal Mutualists.</title>
        <authorList>
            <consortium name="DOE Joint Genome Institute"/>
            <consortium name="Mycorrhizal Genomics Consortium"/>
            <person name="Kohler A."/>
            <person name="Kuo A."/>
            <person name="Nagy L.G."/>
            <person name="Floudas D."/>
            <person name="Copeland A."/>
            <person name="Barry K.W."/>
            <person name="Cichocki N."/>
            <person name="Veneault-Fourrey C."/>
            <person name="LaButti K."/>
            <person name="Lindquist E.A."/>
            <person name="Lipzen A."/>
            <person name="Lundell T."/>
            <person name="Morin E."/>
            <person name="Murat C."/>
            <person name="Riley R."/>
            <person name="Ohm R."/>
            <person name="Sun H."/>
            <person name="Tunlid A."/>
            <person name="Henrissat B."/>
            <person name="Grigoriev I.V."/>
            <person name="Hibbett D.S."/>
            <person name="Martin F."/>
        </authorList>
    </citation>
    <scope>NUCLEOTIDE SEQUENCE [LARGE SCALE GENOMIC DNA]</scope>
    <source>
        <strain evidence="7">h7</strain>
    </source>
</reference>
<dbReference type="EMBL" id="KN831770">
    <property type="protein sequence ID" value="KIM47079.1"/>
    <property type="molecule type" value="Genomic_DNA"/>
</dbReference>
<evidence type="ECO:0000256" key="4">
    <source>
        <dbReference type="ARBA" id="ARBA00023136"/>
    </source>
</evidence>
<keyword evidence="3 5" id="KW-1133">Transmembrane helix</keyword>
<dbReference type="OrthoDB" id="2107885at2759"/>
<dbReference type="STRING" id="686832.A0A0C3CSN0"/>
<dbReference type="HOGENOM" id="CLU_062645_0_1_1"/>
<feature type="transmembrane region" description="Helical" evidence="5">
    <location>
        <begin position="169"/>
        <end position="190"/>
    </location>
</feature>
<accession>A0A0C3CSN0</accession>
<reference evidence="6 7" key="1">
    <citation type="submission" date="2014-04" db="EMBL/GenBank/DDBJ databases">
        <authorList>
            <consortium name="DOE Joint Genome Institute"/>
            <person name="Kuo A."/>
            <person name="Gay G."/>
            <person name="Dore J."/>
            <person name="Kohler A."/>
            <person name="Nagy L.G."/>
            <person name="Floudas D."/>
            <person name="Copeland A."/>
            <person name="Barry K.W."/>
            <person name="Cichocki N."/>
            <person name="Veneault-Fourrey C."/>
            <person name="LaButti K."/>
            <person name="Lindquist E.A."/>
            <person name="Lipzen A."/>
            <person name="Lundell T."/>
            <person name="Morin E."/>
            <person name="Murat C."/>
            <person name="Sun H."/>
            <person name="Tunlid A."/>
            <person name="Henrissat B."/>
            <person name="Grigoriev I.V."/>
            <person name="Hibbett D.S."/>
            <person name="Martin F."/>
            <person name="Nordberg H.P."/>
            <person name="Cantor M.N."/>
            <person name="Hua S.X."/>
        </authorList>
    </citation>
    <scope>NUCLEOTIDE SEQUENCE [LARGE SCALE GENOMIC DNA]</scope>
    <source>
        <strain evidence="7">h7</strain>
    </source>
</reference>
<dbReference type="AlphaFoldDB" id="A0A0C3CSN0"/>
<evidence type="ECO:0000256" key="2">
    <source>
        <dbReference type="ARBA" id="ARBA00022692"/>
    </source>
</evidence>
<feature type="transmembrane region" description="Helical" evidence="5">
    <location>
        <begin position="236"/>
        <end position="257"/>
    </location>
</feature>
<dbReference type="GO" id="GO:0005811">
    <property type="term" value="C:lipid droplet"/>
    <property type="evidence" value="ECO:0007669"/>
    <property type="project" value="TreeGrafter"/>
</dbReference>
<keyword evidence="4 5" id="KW-0472">Membrane</keyword>
<dbReference type="InterPro" id="IPR052786">
    <property type="entry name" value="Spore_wall_assembly"/>
</dbReference>
<evidence type="ECO:0000256" key="3">
    <source>
        <dbReference type="ARBA" id="ARBA00022989"/>
    </source>
</evidence>
<evidence type="ECO:0000256" key="5">
    <source>
        <dbReference type="SAM" id="Phobius"/>
    </source>
</evidence>
<organism evidence="6 7">
    <name type="scientific">Hebeloma cylindrosporum</name>
    <dbReference type="NCBI Taxonomy" id="76867"/>
    <lineage>
        <taxon>Eukaryota</taxon>
        <taxon>Fungi</taxon>
        <taxon>Dikarya</taxon>
        <taxon>Basidiomycota</taxon>
        <taxon>Agaricomycotina</taxon>
        <taxon>Agaricomycetes</taxon>
        <taxon>Agaricomycetidae</taxon>
        <taxon>Agaricales</taxon>
        <taxon>Agaricineae</taxon>
        <taxon>Hymenogastraceae</taxon>
        <taxon>Hebeloma</taxon>
    </lineage>
</organism>
<keyword evidence="7" id="KW-1185">Reference proteome</keyword>
<evidence type="ECO:0000256" key="1">
    <source>
        <dbReference type="ARBA" id="ARBA00004141"/>
    </source>
</evidence>
<feature type="transmembrane region" description="Helical" evidence="5">
    <location>
        <begin position="52"/>
        <end position="72"/>
    </location>
</feature>
<dbReference type="InterPro" id="IPR059112">
    <property type="entry name" value="CysZ/EI24"/>
</dbReference>
<sequence>MSTSALIPNERVSLLSKAKELHIATPSWMYPFKGIYYLLTHRFLWPLIKARFILCAILSIFVYLFLFIFTYIPQVALLSIFQGGLAWVNAAFLVLGEGAAVIALLFEAFFVDQTLVKIVDSVLINEGYTDLVATRRVINYNEPNPLAQLGGPTKSASYSPFSLRLTIEFILYLPLNFIPVVGTLLFLIVMGKRAGPFHHFRYLKLLGMHQRERDIWTERVKWRYTRFGTVALALQYIPVLSMLFLLTTATGAALWAADLEKERRATDAPPAYVEV</sequence>
<dbReference type="Proteomes" id="UP000053424">
    <property type="component" value="Unassembled WGS sequence"/>
</dbReference>
<evidence type="ECO:0000313" key="6">
    <source>
        <dbReference type="EMBL" id="KIM47079.1"/>
    </source>
</evidence>
<dbReference type="PANTHER" id="PTHR34292">
    <property type="entry name" value="OUTER SPORE WALL PROTEIN LDS1"/>
    <property type="match status" value="1"/>
</dbReference>
<comment type="subcellular location">
    <subcellularLocation>
        <location evidence="1">Membrane</location>
        <topology evidence="1">Multi-pass membrane protein</topology>
    </subcellularLocation>
</comment>
<evidence type="ECO:0000313" key="7">
    <source>
        <dbReference type="Proteomes" id="UP000053424"/>
    </source>
</evidence>
<protein>
    <recommendedName>
        <fullName evidence="8">Outer spore wall protein RRT8</fullName>
    </recommendedName>
</protein>
<gene>
    <name evidence="6" type="ORF">M413DRAFT_440613</name>
</gene>
<dbReference type="GO" id="GO:0005619">
    <property type="term" value="C:ascospore wall"/>
    <property type="evidence" value="ECO:0007669"/>
    <property type="project" value="TreeGrafter"/>
</dbReference>
<proteinExistence type="predicted"/>